<feature type="region of interest" description="Disordered" evidence="1">
    <location>
        <begin position="235"/>
        <end position="266"/>
    </location>
</feature>
<feature type="compositionally biased region" description="Basic and acidic residues" evidence="1">
    <location>
        <begin position="235"/>
        <end position="250"/>
    </location>
</feature>
<name>A0A4Y8WME9_9PORP</name>
<dbReference type="EMBL" id="SPNC01000145">
    <property type="protein sequence ID" value="TFH94299.1"/>
    <property type="molecule type" value="Genomic_DNA"/>
</dbReference>
<organism evidence="2 3">
    <name type="scientific">Porphyromonas levii</name>
    <dbReference type="NCBI Taxonomy" id="28114"/>
    <lineage>
        <taxon>Bacteria</taxon>
        <taxon>Pseudomonadati</taxon>
        <taxon>Bacteroidota</taxon>
        <taxon>Bacteroidia</taxon>
        <taxon>Bacteroidales</taxon>
        <taxon>Porphyromonadaceae</taxon>
        <taxon>Porphyromonas</taxon>
    </lineage>
</organism>
<evidence type="ECO:0000313" key="2">
    <source>
        <dbReference type="EMBL" id="TFH94299.1"/>
    </source>
</evidence>
<dbReference type="Proteomes" id="UP000297225">
    <property type="component" value="Unassembled WGS sequence"/>
</dbReference>
<evidence type="ECO:0000256" key="1">
    <source>
        <dbReference type="SAM" id="MobiDB-lite"/>
    </source>
</evidence>
<dbReference type="RefSeq" id="WP_134849313.1">
    <property type="nucleotide sequence ID" value="NZ_CP197400.1"/>
</dbReference>
<gene>
    <name evidence="2" type="ORF">E4P47_08110</name>
</gene>
<dbReference type="STRING" id="1122973.GCA_000379925_00802"/>
<accession>A0A4Y8WME9</accession>
<comment type="caution">
    <text evidence="2">The sequence shown here is derived from an EMBL/GenBank/DDBJ whole genome shotgun (WGS) entry which is preliminary data.</text>
</comment>
<keyword evidence="3" id="KW-1185">Reference proteome</keyword>
<proteinExistence type="predicted"/>
<reference evidence="2 3" key="1">
    <citation type="submission" date="2019-03" db="EMBL/GenBank/DDBJ databases">
        <title>Porphyromonas levii Isolated from the Uterus of Dairy Cows.</title>
        <authorList>
            <person name="Francis A.M."/>
        </authorList>
    </citation>
    <scope>NUCLEOTIDE SEQUENCE [LARGE SCALE GENOMIC DNA]</scope>
    <source>
        <strain evidence="2 3">AF5678</strain>
    </source>
</reference>
<sequence>MEDSNKGEELYPAVELCGLNRGHYEVIDFESDRFRRNEGLDLGEIIYSEDLDLLGDNINLFVKADLYDEFVDSEDRPEVAELLSKEDVYYVVLDQYSNEIEGYPEFPKSFSFDDFTFTYVEDLPTRLGELAAEGLSKYSKDEIIDGDRLISKDEMPEMCLTVIDKNRDPFQYRRETLRPGFNLLFPFSESHANRFLAGFEKTLGAKLPSRFREEMFRSLRDDISLFDEEQEVARERKESLRSGKSREPEAKTIYISQGKKKKGRMM</sequence>
<dbReference type="AlphaFoldDB" id="A0A4Y8WME9"/>
<protein>
    <submittedName>
        <fullName evidence="2">Uncharacterized protein</fullName>
    </submittedName>
</protein>
<evidence type="ECO:0000313" key="3">
    <source>
        <dbReference type="Proteomes" id="UP000297225"/>
    </source>
</evidence>